<reference evidence="9" key="3">
    <citation type="submission" date="2015-06" db="UniProtKB">
        <authorList>
            <consortium name="EnsemblMetazoa"/>
        </authorList>
    </citation>
    <scope>IDENTIFICATION</scope>
</reference>
<feature type="active site" evidence="5">
    <location>
        <position position="137"/>
    </location>
</feature>
<dbReference type="EMBL" id="KB309179">
    <property type="protein sequence ID" value="ELT95265.1"/>
    <property type="molecule type" value="Genomic_DNA"/>
</dbReference>
<evidence type="ECO:0000256" key="3">
    <source>
        <dbReference type="ARBA" id="ARBA00022801"/>
    </source>
</evidence>
<comment type="similarity">
    <text evidence="1 4">Belongs to the DNase I family.</text>
</comment>
<dbReference type="GO" id="GO:0006308">
    <property type="term" value="P:DNA catabolic process"/>
    <property type="evidence" value="ECO:0007669"/>
    <property type="project" value="InterPro"/>
</dbReference>
<dbReference type="GO" id="GO:0003677">
    <property type="term" value="F:DNA binding"/>
    <property type="evidence" value="ECO:0007669"/>
    <property type="project" value="TreeGrafter"/>
</dbReference>
<dbReference type="HOGENOM" id="CLU_043335_2_1_1"/>
<dbReference type="InterPro" id="IPR036691">
    <property type="entry name" value="Endo/exonu/phosph_ase_sf"/>
</dbReference>
<dbReference type="CDD" id="cd10282">
    <property type="entry name" value="DNase1"/>
    <property type="match status" value="1"/>
</dbReference>
<dbReference type="EnsemblMetazoa" id="CapteT139285">
    <property type="protein sequence ID" value="CapteP139285"/>
    <property type="gene ID" value="CapteG139285"/>
</dbReference>
<keyword evidence="3 4" id="KW-0378">Hydrolase</keyword>
<evidence type="ECO:0000256" key="1">
    <source>
        <dbReference type="ARBA" id="ARBA00007359"/>
    </source>
</evidence>
<dbReference type="Proteomes" id="UP000014760">
    <property type="component" value="Unassembled WGS sequence"/>
</dbReference>
<evidence type="ECO:0000313" key="10">
    <source>
        <dbReference type="Proteomes" id="UP000014760"/>
    </source>
</evidence>
<dbReference type="EMBL" id="AMQN01011908">
    <property type="status" value="NOT_ANNOTATED_CDS"/>
    <property type="molecule type" value="Genomic_DNA"/>
</dbReference>
<dbReference type="SUPFAM" id="SSF56219">
    <property type="entry name" value="DNase I-like"/>
    <property type="match status" value="1"/>
</dbReference>
<name>R7TWA6_CAPTE</name>
<dbReference type="EMBL" id="AMQN01011909">
    <property type="status" value="NOT_ANNOTATED_CDS"/>
    <property type="molecule type" value="Genomic_DNA"/>
</dbReference>
<dbReference type="InterPro" id="IPR016202">
    <property type="entry name" value="DNase_I"/>
</dbReference>
<dbReference type="Pfam" id="PF03372">
    <property type="entry name" value="Exo_endo_phos"/>
    <property type="match status" value="1"/>
</dbReference>
<dbReference type="Gene3D" id="3.60.10.10">
    <property type="entry name" value="Endonuclease/exonuclease/phosphatase"/>
    <property type="match status" value="1"/>
</dbReference>
<feature type="disulfide bond" description="Essential for enzymatic activity" evidence="6">
    <location>
        <begin position="176"/>
        <end position="211"/>
    </location>
</feature>
<dbReference type="OMA" id="NSKHHYT"/>
<evidence type="ECO:0000256" key="6">
    <source>
        <dbReference type="PIRSR" id="PIRSR000988-2"/>
    </source>
</evidence>
<dbReference type="PANTHER" id="PTHR11371">
    <property type="entry name" value="DEOXYRIBONUCLEASE"/>
    <property type="match status" value="1"/>
</dbReference>
<evidence type="ECO:0000256" key="5">
    <source>
        <dbReference type="PIRSR" id="PIRSR000988-1"/>
    </source>
</evidence>
<gene>
    <name evidence="8" type="ORF">CAPTEDRAFT_139285</name>
</gene>
<dbReference type="InterPro" id="IPR005135">
    <property type="entry name" value="Endo/exonuclease/phosphatase"/>
</dbReference>
<accession>R7TWA6</accession>
<dbReference type="OrthoDB" id="10061407at2759"/>
<reference evidence="10" key="1">
    <citation type="submission" date="2012-12" db="EMBL/GenBank/DDBJ databases">
        <authorList>
            <person name="Hellsten U."/>
            <person name="Grimwood J."/>
            <person name="Chapman J.A."/>
            <person name="Shapiro H."/>
            <person name="Aerts A."/>
            <person name="Otillar R.P."/>
            <person name="Terry A.Y."/>
            <person name="Boore J.L."/>
            <person name="Simakov O."/>
            <person name="Marletaz F."/>
            <person name="Cho S.-J."/>
            <person name="Edsinger-Gonzales E."/>
            <person name="Havlak P."/>
            <person name="Kuo D.-H."/>
            <person name="Larsson T."/>
            <person name="Lv J."/>
            <person name="Arendt D."/>
            <person name="Savage R."/>
            <person name="Osoegawa K."/>
            <person name="de Jong P."/>
            <person name="Lindberg D.R."/>
            <person name="Seaver E.C."/>
            <person name="Weisblat D.A."/>
            <person name="Putnam N.H."/>
            <person name="Grigoriev I.V."/>
            <person name="Rokhsar D.S."/>
        </authorList>
    </citation>
    <scope>NUCLEOTIDE SEQUENCE</scope>
    <source>
        <strain evidence="10">I ESC-2004</strain>
    </source>
</reference>
<dbReference type="PANTHER" id="PTHR11371:SF31">
    <property type="entry name" value="EXTRACELLULAR NUCLEASE"/>
    <property type="match status" value="1"/>
</dbReference>
<protein>
    <recommendedName>
        <fullName evidence="4">Deoxyribonuclease</fullName>
    </recommendedName>
</protein>
<proteinExistence type="inferred from homology"/>
<dbReference type="GO" id="GO:0004530">
    <property type="term" value="F:deoxyribonuclease I activity"/>
    <property type="evidence" value="ECO:0007669"/>
    <property type="project" value="TreeGrafter"/>
</dbReference>
<keyword evidence="10" id="KW-1185">Reference proteome</keyword>
<evidence type="ECO:0000259" key="7">
    <source>
        <dbReference type="Pfam" id="PF03372"/>
    </source>
</evidence>
<dbReference type="PIRSF" id="PIRSF000988">
    <property type="entry name" value="DNase_I_euk"/>
    <property type="match status" value="1"/>
</dbReference>
<evidence type="ECO:0000256" key="2">
    <source>
        <dbReference type="ARBA" id="ARBA00022722"/>
    </source>
</evidence>
<keyword evidence="4" id="KW-0255">Endonuclease</keyword>
<dbReference type="STRING" id="283909.R7TWA6"/>
<keyword evidence="6" id="KW-1015">Disulfide bond</keyword>
<evidence type="ECO:0000256" key="4">
    <source>
        <dbReference type="PIRNR" id="PIRNR000988"/>
    </source>
</evidence>
<organism evidence="8">
    <name type="scientific">Capitella teleta</name>
    <name type="common">Polychaete worm</name>
    <dbReference type="NCBI Taxonomy" id="283909"/>
    <lineage>
        <taxon>Eukaryota</taxon>
        <taxon>Metazoa</taxon>
        <taxon>Spiralia</taxon>
        <taxon>Lophotrochozoa</taxon>
        <taxon>Annelida</taxon>
        <taxon>Polychaeta</taxon>
        <taxon>Sedentaria</taxon>
        <taxon>Scolecida</taxon>
        <taxon>Capitellidae</taxon>
        <taxon>Capitella</taxon>
    </lineage>
</organism>
<dbReference type="PRINTS" id="PR00130">
    <property type="entry name" value="DNASEI"/>
</dbReference>
<keyword evidence="2 4" id="KW-0540">Nuclease</keyword>
<evidence type="ECO:0000313" key="8">
    <source>
        <dbReference type="EMBL" id="ELT95265.1"/>
    </source>
</evidence>
<dbReference type="GO" id="GO:0005634">
    <property type="term" value="C:nucleus"/>
    <property type="evidence" value="ECO:0007669"/>
    <property type="project" value="TreeGrafter"/>
</dbReference>
<reference evidence="8 10" key="2">
    <citation type="journal article" date="2013" name="Nature">
        <title>Insights into bilaterian evolution from three spiralian genomes.</title>
        <authorList>
            <person name="Simakov O."/>
            <person name="Marletaz F."/>
            <person name="Cho S.J."/>
            <person name="Edsinger-Gonzales E."/>
            <person name="Havlak P."/>
            <person name="Hellsten U."/>
            <person name="Kuo D.H."/>
            <person name="Larsson T."/>
            <person name="Lv J."/>
            <person name="Arendt D."/>
            <person name="Savage R."/>
            <person name="Osoegawa K."/>
            <person name="de Jong P."/>
            <person name="Grimwood J."/>
            <person name="Chapman J.A."/>
            <person name="Shapiro H."/>
            <person name="Aerts A."/>
            <person name="Otillar R.P."/>
            <person name="Terry A.Y."/>
            <person name="Boore J.L."/>
            <person name="Grigoriev I.V."/>
            <person name="Lindberg D.R."/>
            <person name="Seaver E.C."/>
            <person name="Weisblat D.A."/>
            <person name="Putnam N.H."/>
            <person name="Rokhsar D.S."/>
        </authorList>
    </citation>
    <scope>NUCLEOTIDE SEQUENCE</scope>
    <source>
        <strain evidence="8 10">I ESC-2004</strain>
    </source>
</reference>
<dbReference type="AlphaFoldDB" id="R7TWA6"/>
<feature type="domain" description="Endonuclease/exonuclease/phosphatase" evidence="7">
    <location>
        <begin position="14"/>
        <end position="254"/>
    </location>
</feature>
<sequence length="298" mass="34176">MVIVENDGFKISAFNIQIYGKTKASKETVMRQIVQIIRKYDIVLIQEIRDKSGNSVTQLINQINSDGEPLYDYVISDRLGRTHSKEQYAFVYRKDGNRVVDDYQDEDAGDAFERPPFAVKFHCDKPALKDFVLVGIHIDKDDVLSEMNHLKLQHDVIKEKFNTDNILIMGDFNAACTYISKKKLATSELRSEDFHWLIPDDADTTVGRTDCAYDRFVMTGDEFLRSLVPFSAKVVKFDDELNLTNEEAKAVSDHYPIELSLRSDQTRDADIEVESSSPCFNCCGLTHLCQDFLKLFRK</sequence>
<evidence type="ECO:0000313" key="9">
    <source>
        <dbReference type="EnsemblMetazoa" id="CapteP139285"/>
    </source>
</evidence>
<feature type="active site" evidence="5">
    <location>
        <position position="86"/>
    </location>
</feature>
<dbReference type="SMART" id="SM00476">
    <property type="entry name" value="DNaseIc"/>
    <property type="match status" value="1"/>
</dbReference>